<dbReference type="SUPFAM" id="SSF51556">
    <property type="entry name" value="Metallo-dependent hydrolases"/>
    <property type="match status" value="1"/>
</dbReference>
<feature type="domain" description="Amidohydrolase-related" evidence="1">
    <location>
        <begin position="42"/>
        <end position="305"/>
    </location>
</feature>
<dbReference type="GO" id="GO:0047554">
    <property type="term" value="F:2-pyrone-4,6-dicarboxylate lactonase activity"/>
    <property type="evidence" value="ECO:0007669"/>
    <property type="project" value="UniProtKB-EC"/>
</dbReference>
<evidence type="ECO:0000313" key="3">
    <source>
        <dbReference type="Proteomes" id="UP000494135"/>
    </source>
</evidence>
<keyword evidence="2" id="KW-0378">Hydrolase</keyword>
<dbReference type="Pfam" id="PF04909">
    <property type="entry name" value="Amidohydro_2"/>
    <property type="match status" value="1"/>
</dbReference>
<sequence>MRAGHILQAVVMDRAVNPPVEPVSSAPNVTAWYASAAAVAAVDAHAHVFARGLPLAPVVRHAPDYDASLDAYVAHLAAHGITHAVLVQPSFLGTDNAFFVDVMRRYPSRFRGVAVVDPGIDDDALAALNRAGVVGMRLNLVGLPIPDFGTRAWRALFARINALGWHVEIHRDAADLHAIAASLLAQSCTLVIDHFGRPSPTLGERDPGFRDLLSFADTGRVWVKLSAAYRNSLAGDGTDAALGAAQALRAAFTAERLVWGSDWPHTQHRERVDFGATCAALERWLPDPGERTRVLRDSPRTLFRFDQ</sequence>
<dbReference type="PANTHER" id="PTHR35563:SF2">
    <property type="entry name" value="BARREL METAL-DEPENDENT HYDROLASE, PUTATIVE (AFU_ORTHOLOGUE AFUA_1G16240)-RELATED"/>
    <property type="match status" value="1"/>
</dbReference>
<dbReference type="EC" id="3.1.1.57" evidence="2"/>
<dbReference type="InterPro" id="IPR052358">
    <property type="entry name" value="Aro_Compnd_Degr_Hydrolases"/>
</dbReference>
<protein>
    <submittedName>
        <fullName evidence="2">2-pyrone-4,6-dicarboxylate hydrolase</fullName>
        <ecNumber evidence="2">3.1.1.57</ecNumber>
    </submittedName>
</protein>
<organism evidence="2 3">
    <name type="scientific">Burkholderia puraquae</name>
    <dbReference type="NCBI Taxonomy" id="1904757"/>
    <lineage>
        <taxon>Bacteria</taxon>
        <taxon>Pseudomonadati</taxon>
        <taxon>Pseudomonadota</taxon>
        <taxon>Betaproteobacteria</taxon>
        <taxon>Burkholderiales</taxon>
        <taxon>Burkholderiaceae</taxon>
        <taxon>Burkholderia</taxon>
        <taxon>Burkholderia cepacia complex</taxon>
    </lineage>
</organism>
<reference evidence="2 3" key="1">
    <citation type="submission" date="2020-04" db="EMBL/GenBank/DDBJ databases">
        <authorList>
            <person name="De Canck E."/>
        </authorList>
    </citation>
    <scope>NUCLEOTIDE SEQUENCE [LARGE SCALE GENOMIC DNA]</scope>
    <source>
        <strain evidence="2 3">LMG 29660</strain>
    </source>
</reference>
<dbReference type="AlphaFoldDB" id="A0A6J5EU25"/>
<dbReference type="InterPro" id="IPR032466">
    <property type="entry name" value="Metal_Hydrolase"/>
</dbReference>
<dbReference type="Proteomes" id="UP000494135">
    <property type="component" value="Unassembled WGS sequence"/>
</dbReference>
<evidence type="ECO:0000259" key="1">
    <source>
        <dbReference type="Pfam" id="PF04909"/>
    </source>
</evidence>
<dbReference type="Gene3D" id="3.20.20.140">
    <property type="entry name" value="Metal-dependent hydrolases"/>
    <property type="match status" value="1"/>
</dbReference>
<proteinExistence type="predicted"/>
<accession>A0A6J5EU25</accession>
<evidence type="ECO:0000313" key="2">
    <source>
        <dbReference type="EMBL" id="CAB3770050.1"/>
    </source>
</evidence>
<dbReference type="InterPro" id="IPR006680">
    <property type="entry name" value="Amidohydro-rel"/>
</dbReference>
<dbReference type="PANTHER" id="PTHR35563">
    <property type="entry name" value="BARREL METAL-DEPENDENT HYDROLASE, PUTATIVE (AFU_ORTHOLOGUE AFUA_1G16240)-RELATED"/>
    <property type="match status" value="1"/>
</dbReference>
<dbReference type="EMBL" id="CADIKG010000027">
    <property type="protein sequence ID" value="CAB3770050.1"/>
    <property type="molecule type" value="Genomic_DNA"/>
</dbReference>
<name>A0A6J5EU25_9BURK</name>
<gene>
    <name evidence="2" type="primary">ligI_1</name>
    <name evidence="2" type="ORF">LMG29660_06546</name>
</gene>